<dbReference type="OrthoDB" id="1043111at2759"/>
<organism evidence="2 3">
    <name type="scientific">Calocera viscosa (strain TUFC12733)</name>
    <dbReference type="NCBI Taxonomy" id="1330018"/>
    <lineage>
        <taxon>Eukaryota</taxon>
        <taxon>Fungi</taxon>
        <taxon>Dikarya</taxon>
        <taxon>Basidiomycota</taxon>
        <taxon>Agaricomycotina</taxon>
        <taxon>Dacrymycetes</taxon>
        <taxon>Dacrymycetales</taxon>
        <taxon>Dacrymycetaceae</taxon>
        <taxon>Calocera</taxon>
    </lineage>
</organism>
<evidence type="ECO:0000313" key="2">
    <source>
        <dbReference type="EMBL" id="KZO98663.1"/>
    </source>
</evidence>
<dbReference type="InterPro" id="IPR029071">
    <property type="entry name" value="Ubiquitin-like_domsf"/>
</dbReference>
<dbReference type="STRING" id="1330018.A0A167PD88"/>
<proteinExistence type="predicted"/>
<protein>
    <recommendedName>
        <fullName evidence="1">UBL3-like ubiquitin domain-containing protein</fullName>
    </recommendedName>
</protein>
<dbReference type="SUPFAM" id="SSF54236">
    <property type="entry name" value="Ubiquitin-like"/>
    <property type="match status" value="1"/>
</dbReference>
<evidence type="ECO:0000313" key="3">
    <source>
        <dbReference type="Proteomes" id="UP000076738"/>
    </source>
</evidence>
<dbReference type="Proteomes" id="UP000076738">
    <property type="component" value="Unassembled WGS sequence"/>
</dbReference>
<name>A0A167PD88_CALVF</name>
<dbReference type="Gene3D" id="3.10.20.90">
    <property type="entry name" value="Phosphatidylinositol 3-kinase Catalytic Subunit, Chain A, domain 1"/>
    <property type="match status" value="1"/>
</dbReference>
<dbReference type="EMBL" id="KV417275">
    <property type="protein sequence ID" value="KZO98663.1"/>
    <property type="molecule type" value="Genomic_DNA"/>
</dbReference>
<feature type="domain" description="UBL3-like ubiquitin" evidence="1">
    <location>
        <begin position="3"/>
        <end position="43"/>
    </location>
</feature>
<keyword evidence="3" id="KW-1185">Reference proteome</keyword>
<dbReference type="Pfam" id="PF13881">
    <property type="entry name" value="Rad60-SLD_2"/>
    <property type="match status" value="1"/>
</dbReference>
<accession>A0A167PD88</accession>
<reference evidence="2 3" key="1">
    <citation type="journal article" date="2016" name="Mol. Biol. Evol.">
        <title>Comparative Genomics of Early-Diverging Mushroom-Forming Fungi Provides Insights into the Origins of Lignocellulose Decay Capabilities.</title>
        <authorList>
            <person name="Nagy L.G."/>
            <person name="Riley R."/>
            <person name="Tritt A."/>
            <person name="Adam C."/>
            <person name="Daum C."/>
            <person name="Floudas D."/>
            <person name="Sun H."/>
            <person name="Yadav J.S."/>
            <person name="Pangilinan J."/>
            <person name="Larsson K.H."/>
            <person name="Matsuura K."/>
            <person name="Barry K."/>
            <person name="Labutti K."/>
            <person name="Kuo R."/>
            <person name="Ohm R.A."/>
            <person name="Bhattacharya S.S."/>
            <person name="Shirouzu T."/>
            <person name="Yoshinaga Y."/>
            <person name="Martin F.M."/>
            <person name="Grigoriev I.V."/>
            <person name="Hibbett D.S."/>
        </authorList>
    </citation>
    <scope>NUCLEOTIDE SEQUENCE [LARGE SCALE GENOMIC DNA]</scope>
    <source>
        <strain evidence="2 3">TUFC12733</strain>
    </source>
</reference>
<sequence>MPLTLLLLSGSRKTFSFPPETTVGRVKELVWGSWPNGAFHTSPSCSSHHVIVVVRKC</sequence>
<evidence type="ECO:0000259" key="1">
    <source>
        <dbReference type="Pfam" id="PF13881"/>
    </source>
</evidence>
<dbReference type="InterPro" id="IPR039540">
    <property type="entry name" value="UBL3-like_ubiquitin_dom"/>
</dbReference>
<dbReference type="AlphaFoldDB" id="A0A167PD88"/>
<gene>
    <name evidence="2" type="ORF">CALVIDRAFT_535270</name>
</gene>